<dbReference type="Pfam" id="PF00494">
    <property type="entry name" value="SQS_PSY"/>
    <property type="match status" value="1"/>
</dbReference>
<dbReference type="Proteomes" id="UP000267521">
    <property type="component" value="Unassembled WGS sequence"/>
</dbReference>
<dbReference type="InterPro" id="IPR017827">
    <property type="entry name" value="HSQ_synthase_HpnC"/>
</dbReference>
<protein>
    <submittedName>
        <fullName evidence="1">Squalene synthase HpnC</fullName>
        <ecNumber evidence="1">2.5.1.21</ecNumber>
    </submittedName>
</protein>
<organism evidence="1 2">
    <name type="scientific">Allofranklinella schreckenbergeri</name>
    <dbReference type="NCBI Taxonomy" id="1076744"/>
    <lineage>
        <taxon>Bacteria</taxon>
        <taxon>Pseudomonadati</taxon>
        <taxon>Pseudomonadota</taxon>
        <taxon>Betaproteobacteria</taxon>
        <taxon>Burkholderiales</taxon>
        <taxon>Comamonadaceae</taxon>
        <taxon>Allofranklinella</taxon>
    </lineage>
</organism>
<comment type="caution">
    <text evidence="1">The sequence shown here is derived from an EMBL/GenBank/DDBJ whole genome shotgun (WGS) entry which is preliminary data.</text>
</comment>
<name>A0A3M6Q819_9BURK</name>
<dbReference type="CDD" id="cd00683">
    <property type="entry name" value="Trans_IPPS_HH"/>
    <property type="match status" value="1"/>
</dbReference>
<dbReference type="RefSeq" id="WP_122238268.1">
    <property type="nucleotide sequence ID" value="NZ_RDQM01000007.1"/>
</dbReference>
<dbReference type="InterPro" id="IPR033904">
    <property type="entry name" value="Trans_IPPS_HH"/>
</dbReference>
<dbReference type="AlphaFoldDB" id="A0A3M6Q819"/>
<dbReference type="EMBL" id="RDQM01000007">
    <property type="protein sequence ID" value="RMW98558.1"/>
    <property type="molecule type" value="Genomic_DNA"/>
</dbReference>
<accession>A0A3M6Q819</accession>
<dbReference type="SFLD" id="SFLDG01212">
    <property type="entry name" value="Phytoene_synthase_like"/>
    <property type="match status" value="1"/>
</dbReference>
<dbReference type="GO" id="GO:0004311">
    <property type="term" value="F:geranylgeranyl diphosphate synthase activity"/>
    <property type="evidence" value="ECO:0007669"/>
    <property type="project" value="InterPro"/>
</dbReference>
<dbReference type="Gene3D" id="1.10.600.10">
    <property type="entry name" value="Farnesyl Diphosphate Synthase"/>
    <property type="match status" value="1"/>
</dbReference>
<evidence type="ECO:0000313" key="2">
    <source>
        <dbReference type="Proteomes" id="UP000267521"/>
    </source>
</evidence>
<dbReference type="InterPro" id="IPR044843">
    <property type="entry name" value="Trans_IPPS_bact-type"/>
</dbReference>
<dbReference type="SFLD" id="SFLDG01018">
    <property type="entry name" value="Squalene/Phytoene_Synthase_Lik"/>
    <property type="match status" value="1"/>
</dbReference>
<dbReference type="InterPro" id="IPR008949">
    <property type="entry name" value="Isoprenoid_synthase_dom_sf"/>
</dbReference>
<dbReference type="GO" id="GO:0051996">
    <property type="term" value="F:squalene synthase [NAD(P)H] activity"/>
    <property type="evidence" value="ECO:0007669"/>
    <property type="project" value="UniProtKB-EC"/>
</dbReference>
<dbReference type="PANTHER" id="PTHR31480">
    <property type="entry name" value="BIFUNCTIONAL LYCOPENE CYCLASE/PHYTOENE SYNTHASE"/>
    <property type="match status" value="1"/>
</dbReference>
<dbReference type="NCBIfam" id="TIGR03464">
    <property type="entry name" value="HpnC"/>
    <property type="match status" value="1"/>
</dbReference>
<dbReference type="SUPFAM" id="SSF48576">
    <property type="entry name" value="Terpenoid synthases"/>
    <property type="match status" value="1"/>
</dbReference>
<dbReference type="SFLD" id="SFLDS00005">
    <property type="entry name" value="Isoprenoid_Synthase_Type_I"/>
    <property type="match status" value="1"/>
</dbReference>
<dbReference type="InterPro" id="IPR002060">
    <property type="entry name" value="Squ/phyt_synthse"/>
</dbReference>
<gene>
    <name evidence="1" type="primary">hpnC</name>
    <name evidence="1" type="ORF">EBQ26_06850</name>
</gene>
<proteinExistence type="predicted"/>
<dbReference type="GO" id="GO:0016114">
    <property type="term" value="P:terpenoid biosynthetic process"/>
    <property type="evidence" value="ECO:0007669"/>
    <property type="project" value="UniProtKB-ARBA"/>
</dbReference>
<dbReference type="EC" id="2.5.1.21" evidence="1"/>
<keyword evidence="1" id="KW-0808">Transferase</keyword>
<evidence type="ECO:0000313" key="1">
    <source>
        <dbReference type="EMBL" id="RMW98558.1"/>
    </source>
</evidence>
<sequence length="288" mass="32614">MPAPNAAYRPVTHYENFPVASWLCPAHLRAPIAAIYHYARTADDIADEGQLPVAERLHLLREYRHCLRGEASAPPSHTHWQPIMAAVHDSIARFGLPQQHFEALLDAFEQDVRKTGTGHGYADRAELLDYCARSANPVGRLVLHLHGVDDETSLQQSDAICTALQLINFWQDLQHDIPRGRWYVPEQDASAFGISRPTQQQALAQGRQPAALTNLMAELVQWTRACMEQGAPLVHRLRGRTGWELRVVVQGGLRVLEKMEQSGYECYIHRPTITRGDIPTLLWRAWRM</sequence>
<reference evidence="1 2" key="1">
    <citation type="submission" date="2018-10" db="EMBL/GenBank/DDBJ databases">
        <title>Comamonadaceae CDC group NO-1 genome sequencing and assembly.</title>
        <authorList>
            <person name="Bernier A.-M."/>
            <person name="Bernard K."/>
        </authorList>
    </citation>
    <scope>NUCLEOTIDE SEQUENCE [LARGE SCALE GENOMIC DNA]</scope>
    <source>
        <strain evidence="1 2">NML970147</strain>
    </source>
</reference>